<evidence type="ECO:0000256" key="8">
    <source>
        <dbReference type="RuleBase" id="RU003656"/>
    </source>
</evidence>
<dbReference type="Gene3D" id="2.60.15.10">
    <property type="entry name" value="F0F1 ATP synthase delta/epsilon subunit, N-terminal"/>
    <property type="match status" value="1"/>
</dbReference>
<dbReference type="GO" id="GO:0012505">
    <property type="term" value="C:endomembrane system"/>
    <property type="evidence" value="ECO:0007669"/>
    <property type="project" value="UniProtKB-SubCell"/>
</dbReference>
<dbReference type="Proteomes" id="UP000248314">
    <property type="component" value="Unassembled WGS sequence"/>
</dbReference>
<sequence length="80" mass="8608">MLKLIIVSPEKILYQGDIQKVKVPGTLGEFEILENHAPIISSLDAGKVVYVTGKGETHACDIVGGFVEVQKNVVSLCVEV</sequence>
<keyword evidence="4 8" id="KW-0813">Transport</keyword>
<dbReference type="InterPro" id="IPR001469">
    <property type="entry name" value="ATP_synth_F1_dsu/esu"/>
</dbReference>
<dbReference type="InterPro" id="IPR020546">
    <property type="entry name" value="ATP_synth_F1_dsu/esu_N"/>
</dbReference>
<dbReference type="EMBL" id="QJJX01000019">
    <property type="protein sequence ID" value="PXX21437.1"/>
    <property type="molecule type" value="Genomic_DNA"/>
</dbReference>
<comment type="function">
    <text evidence="1">Produces ATP from ADP in the presence of a proton gradient across the membrane.</text>
</comment>
<evidence type="ECO:0000313" key="10">
    <source>
        <dbReference type="EMBL" id="PXX21437.1"/>
    </source>
</evidence>
<evidence type="ECO:0000256" key="6">
    <source>
        <dbReference type="ARBA" id="ARBA00023136"/>
    </source>
</evidence>
<keyword evidence="5 8" id="KW-0406">Ion transport</keyword>
<evidence type="ECO:0000256" key="1">
    <source>
        <dbReference type="ARBA" id="ARBA00003543"/>
    </source>
</evidence>
<dbReference type="RefSeq" id="WP_025815960.1">
    <property type="nucleotide sequence ID" value="NZ_BAIZ01000015.1"/>
</dbReference>
<evidence type="ECO:0000256" key="3">
    <source>
        <dbReference type="ARBA" id="ARBA00005712"/>
    </source>
</evidence>
<keyword evidence="8" id="KW-0066">ATP synthesis</keyword>
<dbReference type="GO" id="GO:0046933">
    <property type="term" value="F:proton-transporting ATP synthase activity, rotational mechanism"/>
    <property type="evidence" value="ECO:0007669"/>
    <property type="project" value="InterPro"/>
</dbReference>
<comment type="similarity">
    <text evidence="3 8">Belongs to the ATPase epsilon chain family.</text>
</comment>
<gene>
    <name evidence="10" type="ORF">EJ73_01718</name>
</gene>
<comment type="subunit">
    <text evidence="8">F-type ATPases have 2 components, CF(1) - the catalytic core - and CF(0) - the membrane proton channel. CF(1) has five subunits: alpha(3), beta(3), gamma(1), delta(1), epsilon(1). CF(0) has three main subunits: a, b and c.</text>
</comment>
<keyword evidence="11" id="KW-1185">Reference proteome</keyword>
<evidence type="ECO:0000256" key="7">
    <source>
        <dbReference type="ARBA" id="ARBA00023196"/>
    </source>
</evidence>
<comment type="subcellular location">
    <subcellularLocation>
        <location evidence="2">Endomembrane system</location>
        <topology evidence="2">Peripheral membrane protein</topology>
    </subcellularLocation>
</comment>
<dbReference type="STRING" id="1122991.GCA_000613445_01918"/>
<evidence type="ECO:0000256" key="2">
    <source>
        <dbReference type="ARBA" id="ARBA00004184"/>
    </source>
</evidence>
<feature type="domain" description="ATP synthase F1 complex delta/epsilon subunit N-terminal" evidence="9">
    <location>
        <begin position="2"/>
        <end position="79"/>
    </location>
</feature>
<dbReference type="SUPFAM" id="SSF51344">
    <property type="entry name" value="Epsilon subunit of F1F0-ATP synthase N-terminal domain"/>
    <property type="match status" value="1"/>
</dbReference>
<evidence type="ECO:0000256" key="4">
    <source>
        <dbReference type="ARBA" id="ARBA00022448"/>
    </source>
</evidence>
<keyword evidence="7 8" id="KW-0139">CF(1)</keyword>
<proteinExistence type="inferred from homology"/>
<keyword evidence="6" id="KW-0472">Membrane</keyword>
<dbReference type="CDD" id="cd12152">
    <property type="entry name" value="F1-ATPase_delta"/>
    <property type="match status" value="1"/>
</dbReference>
<dbReference type="Pfam" id="PF02823">
    <property type="entry name" value="ATP-synt_DE_N"/>
    <property type="match status" value="1"/>
</dbReference>
<protein>
    <submittedName>
        <fullName evidence="10">F-type H+-transporting ATPase subunit epsilon</fullName>
    </submittedName>
</protein>
<organism evidence="10 11">
    <name type="scientific">Hoylesella shahii DSM 15611 = JCM 12083</name>
    <dbReference type="NCBI Taxonomy" id="1122991"/>
    <lineage>
        <taxon>Bacteria</taxon>
        <taxon>Pseudomonadati</taxon>
        <taxon>Bacteroidota</taxon>
        <taxon>Bacteroidia</taxon>
        <taxon>Bacteroidales</taxon>
        <taxon>Prevotellaceae</taxon>
        <taxon>Hoylesella</taxon>
    </lineage>
</organism>
<dbReference type="InterPro" id="IPR036771">
    <property type="entry name" value="ATPsynth_dsu/esu_N"/>
</dbReference>
<evidence type="ECO:0000259" key="9">
    <source>
        <dbReference type="Pfam" id="PF02823"/>
    </source>
</evidence>
<dbReference type="GO" id="GO:0045259">
    <property type="term" value="C:proton-transporting ATP synthase complex"/>
    <property type="evidence" value="ECO:0007669"/>
    <property type="project" value="UniProtKB-KW"/>
</dbReference>
<evidence type="ECO:0000256" key="5">
    <source>
        <dbReference type="ARBA" id="ARBA00023065"/>
    </source>
</evidence>
<evidence type="ECO:0000313" key="11">
    <source>
        <dbReference type="Proteomes" id="UP000248314"/>
    </source>
</evidence>
<reference evidence="10 11" key="1">
    <citation type="submission" date="2018-05" db="EMBL/GenBank/DDBJ databases">
        <title>Genomic Encyclopedia of Type Strains, Phase I: the one thousand microbial genomes (KMG-I) project.</title>
        <authorList>
            <person name="Kyrpides N."/>
        </authorList>
    </citation>
    <scope>NUCLEOTIDE SEQUENCE [LARGE SCALE GENOMIC DNA]</scope>
    <source>
        <strain evidence="10 11">DSM 15611</strain>
    </source>
</reference>
<comment type="caution">
    <text evidence="10">The sequence shown here is derived from an EMBL/GenBank/DDBJ whole genome shotgun (WGS) entry which is preliminary data.</text>
</comment>
<dbReference type="NCBIfam" id="TIGR01216">
    <property type="entry name" value="ATP_synt_epsi"/>
    <property type="match status" value="1"/>
</dbReference>
<accession>A0A318I1E6</accession>
<dbReference type="OrthoDB" id="5294255at2"/>
<dbReference type="AlphaFoldDB" id="A0A318I1E6"/>
<name>A0A318I1E6_9BACT</name>